<evidence type="ECO:0000256" key="7">
    <source>
        <dbReference type="ARBA" id="ARBA00022840"/>
    </source>
</evidence>
<feature type="compositionally biased region" description="Basic and acidic residues" evidence="11">
    <location>
        <begin position="339"/>
        <end position="360"/>
    </location>
</feature>
<dbReference type="GeneID" id="100366844"/>
<dbReference type="PROSITE" id="PS00108">
    <property type="entry name" value="PROTEIN_KINASE_ST"/>
    <property type="match status" value="1"/>
</dbReference>
<evidence type="ECO:0000313" key="13">
    <source>
        <dbReference type="Proteomes" id="UP000694865"/>
    </source>
</evidence>
<organism evidence="13 14">
    <name type="scientific">Saccoglossus kowalevskii</name>
    <name type="common">Acorn worm</name>
    <dbReference type="NCBI Taxonomy" id="10224"/>
    <lineage>
        <taxon>Eukaryota</taxon>
        <taxon>Metazoa</taxon>
        <taxon>Hemichordata</taxon>
        <taxon>Enteropneusta</taxon>
        <taxon>Harrimaniidae</taxon>
        <taxon>Saccoglossus</taxon>
    </lineage>
</organism>
<keyword evidence="5 10" id="KW-0547">Nucleotide-binding</keyword>
<comment type="similarity">
    <text evidence="1">Belongs to the protein kinase superfamily. NEK Ser/Thr protein kinase family. NIMA subfamily.</text>
</comment>
<evidence type="ECO:0000256" key="4">
    <source>
        <dbReference type="ARBA" id="ARBA00022679"/>
    </source>
</evidence>
<dbReference type="InterPro" id="IPR008271">
    <property type="entry name" value="Ser/Thr_kinase_AS"/>
</dbReference>
<dbReference type="PROSITE" id="PS50011">
    <property type="entry name" value="PROTEIN_KINASE_DOM"/>
    <property type="match status" value="1"/>
</dbReference>
<evidence type="ECO:0000313" key="14">
    <source>
        <dbReference type="RefSeq" id="XP_006811353.1"/>
    </source>
</evidence>
<evidence type="ECO:0000256" key="8">
    <source>
        <dbReference type="ARBA" id="ARBA00047899"/>
    </source>
</evidence>
<dbReference type="EC" id="2.7.11.1" evidence="2"/>
<keyword evidence="7 10" id="KW-0067">ATP-binding</keyword>
<dbReference type="InterPro" id="IPR000719">
    <property type="entry name" value="Prot_kinase_dom"/>
</dbReference>
<dbReference type="SMART" id="SM00220">
    <property type="entry name" value="S_TKc"/>
    <property type="match status" value="1"/>
</dbReference>
<protein>
    <recommendedName>
        <fullName evidence="2">non-specific serine/threonine protein kinase</fullName>
        <ecNumber evidence="2">2.7.11.1</ecNumber>
    </recommendedName>
</protein>
<evidence type="ECO:0000256" key="1">
    <source>
        <dbReference type="ARBA" id="ARBA00010886"/>
    </source>
</evidence>
<feature type="compositionally biased region" description="Polar residues" evidence="11">
    <location>
        <begin position="451"/>
        <end position="472"/>
    </location>
</feature>
<keyword evidence="6" id="KW-0418">Kinase</keyword>
<evidence type="ECO:0000256" key="2">
    <source>
        <dbReference type="ARBA" id="ARBA00012513"/>
    </source>
</evidence>
<evidence type="ECO:0000256" key="9">
    <source>
        <dbReference type="ARBA" id="ARBA00048679"/>
    </source>
</evidence>
<dbReference type="Gene3D" id="3.30.200.20">
    <property type="entry name" value="Phosphorylase Kinase, domain 1"/>
    <property type="match status" value="1"/>
</dbReference>
<evidence type="ECO:0000256" key="11">
    <source>
        <dbReference type="SAM" id="MobiDB-lite"/>
    </source>
</evidence>
<feature type="compositionally biased region" description="Basic and acidic residues" evidence="11">
    <location>
        <begin position="368"/>
        <end position="378"/>
    </location>
</feature>
<name>A0ABM0LUB2_SACKO</name>
<keyword evidence="13" id="KW-1185">Reference proteome</keyword>
<comment type="catalytic activity">
    <reaction evidence="9">
        <text>L-seryl-[protein] + ATP = O-phospho-L-seryl-[protein] + ADP + H(+)</text>
        <dbReference type="Rhea" id="RHEA:17989"/>
        <dbReference type="Rhea" id="RHEA-COMP:9863"/>
        <dbReference type="Rhea" id="RHEA-COMP:11604"/>
        <dbReference type="ChEBI" id="CHEBI:15378"/>
        <dbReference type="ChEBI" id="CHEBI:29999"/>
        <dbReference type="ChEBI" id="CHEBI:30616"/>
        <dbReference type="ChEBI" id="CHEBI:83421"/>
        <dbReference type="ChEBI" id="CHEBI:456216"/>
        <dbReference type="EC" id="2.7.11.1"/>
    </reaction>
</comment>
<dbReference type="InterPro" id="IPR051131">
    <property type="entry name" value="NEK_Ser/Thr_kinase_NIMA"/>
</dbReference>
<dbReference type="Pfam" id="PF00069">
    <property type="entry name" value="Pkinase"/>
    <property type="match status" value="1"/>
</dbReference>
<evidence type="ECO:0000259" key="12">
    <source>
        <dbReference type="PROSITE" id="PS50011"/>
    </source>
</evidence>
<sequence>MSLPDYDKIRVVGKGSYGEVWLVKHKKDRKQYVLKKMDLQNASKRERKAAELEAKLLSKLRHPNIVSYKDSFETEQGFLFIAMGFCDGGDLYTRLKEQKGKALDEKQIVEWFVQIAMALQYMHERNILHRDLKTQNIFLTKSKIIKVGDLGIARVLDGHNDMATTLIGTPYYMSPELFSNKPYNHKSDVWALGCCVYEMSTLKHAFNARDMNSLVYKILRGKMPLMPRMYSLDLTDLIKAMLNQSPEKRPSVSRILRNPFIKKHIALFLEGTRQRRPSSSSSEKRPYSGSGDRQRPSSARSDVYELPVEQKIEVTKPSEPGDEKLDLSPDLEAIPEVSNTKEREACKTDSPKNTSKEQQVKVEQPSKVSKEPSKEVRSKSSQPRISQPRAKTDQPSRPAVEAKKGSKEVARRKIKSAREGSGSSGSSGSAIPIERPRANKARPLPPPPSESKGQGPTQSSSSSAAKTRPTSASNKNRGTSSNSSSVSSSKDNSHTSAQQLRKSCNSSARERRRLRESQERGGTPRGLPAVVERRRASETCSSTDTIDGVTPKSTKEPLSRAKSNPEPSSTKKKVNIVESKPEKEDSQEGSVTNGDKDSDDSSSNQSRKQSETSQQGESSSSTEELEEESTTGNKKEEKEMKRFSKMLETTLKMEDMQTLEDLSDKDSPDGTLITPIDVAPTPEVAVTPPEYMPPPAPVAKVNNLKNGEDYLEIEAAAPRAPKGVGNLTLTTCGRLMDRIGLLRKDILKGIGVEMLQRAYEILEDVDGEEVEPRLVDLMGKEKFDVYAGKIWQLKFCEETVFG</sequence>
<dbReference type="InterPro" id="IPR011009">
    <property type="entry name" value="Kinase-like_dom_sf"/>
</dbReference>
<proteinExistence type="inferred from homology"/>
<evidence type="ECO:0000256" key="6">
    <source>
        <dbReference type="ARBA" id="ARBA00022777"/>
    </source>
</evidence>
<gene>
    <name evidence="14" type="primary">LOC100366844</name>
</gene>
<feature type="domain" description="Protein kinase" evidence="12">
    <location>
        <begin position="6"/>
        <end position="261"/>
    </location>
</feature>
<dbReference type="Proteomes" id="UP000694865">
    <property type="component" value="Unplaced"/>
</dbReference>
<evidence type="ECO:0000256" key="10">
    <source>
        <dbReference type="PROSITE-ProRule" id="PRU10141"/>
    </source>
</evidence>
<dbReference type="InterPro" id="IPR017441">
    <property type="entry name" value="Protein_kinase_ATP_BS"/>
</dbReference>
<evidence type="ECO:0000256" key="5">
    <source>
        <dbReference type="ARBA" id="ARBA00022741"/>
    </source>
</evidence>
<feature type="region of interest" description="Disordered" evidence="11">
    <location>
        <begin position="271"/>
        <end position="639"/>
    </location>
</feature>
<accession>A0ABM0LUB2</accession>
<feature type="compositionally biased region" description="Low complexity" evidence="11">
    <location>
        <begin position="601"/>
        <end position="622"/>
    </location>
</feature>
<dbReference type="PROSITE" id="PS00107">
    <property type="entry name" value="PROTEIN_KINASE_ATP"/>
    <property type="match status" value="1"/>
</dbReference>
<reference evidence="14" key="1">
    <citation type="submission" date="2025-08" db="UniProtKB">
        <authorList>
            <consortium name="RefSeq"/>
        </authorList>
    </citation>
    <scope>IDENTIFICATION</scope>
    <source>
        <tissue evidence="14">Testes</tissue>
    </source>
</reference>
<feature type="compositionally biased region" description="Low complexity" evidence="11">
    <location>
        <begin position="473"/>
        <end position="496"/>
    </location>
</feature>
<keyword evidence="3" id="KW-0723">Serine/threonine-protein kinase</keyword>
<feature type="binding site" evidence="10">
    <location>
        <position position="35"/>
    </location>
    <ligand>
        <name>ATP</name>
        <dbReference type="ChEBI" id="CHEBI:30616"/>
    </ligand>
</feature>
<dbReference type="RefSeq" id="XP_006811353.1">
    <property type="nucleotide sequence ID" value="XM_006811290.1"/>
</dbReference>
<dbReference type="SUPFAM" id="SSF56112">
    <property type="entry name" value="Protein kinase-like (PK-like)"/>
    <property type="match status" value="1"/>
</dbReference>
<feature type="compositionally biased region" description="Basic and acidic residues" evidence="11">
    <location>
        <begin position="390"/>
        <end position="411"/>
    </location>
</feature>
<evidence type="ECO:0000256" key="3">
    <source>
        <dbReference type="ARBA" id="ARBA00022527"/>
    </source>
</evidence>
<dbReference type="Gene3D" id="1.10.510.10">
    <property type="entry name" value="Transferase(Phosphotransferase) domain 1"/>
    <property type="match status" value="1"/>
</dbReference>
<dbReference type="PANTHER" id="PTHR44899">
    <property type="entry name" value="CAMK FAMILY PROTEIN KINASE"/>
    <property type="match status" value="1"/>
</dbReference>
<feature type="compositionally biased region" description="Basic and acidic residues" evidence="11">
    <location>
        <begin position="308"/>
        <end position="327"/>
    </location>
</feature>
<comment type="catalytic activity">
    <reaction evidence="8">
        <text>L-threonyl-[protein] + ATP = O-phospho-L-threonyl-[protein] + ADP + H(+)</text>
        <dbReference type="Rhea" id="RHEA:46608"/>
        <dbReference type="Rhea" id="RHEA-COMP:11060"/>
        <dbReference type="Rhea" id="RHEA-COMP:11605"/>
        <dbReference type="ChEBI" id="CHEBI:15378"/>
        <dbReference type="ChEBI" id="CHEBI:30013"/>
        <dbReference type="ChEBI" id="CHEBI:30616"/>
        <dbReference type="ChEBI" id="CHEBI:61977"/>
        <dbReference type="ChEBI" id="CHEBI:456216"/>
        <dbReference type="EC" id="2.7.11.1"/>
    </reaction>
</comment>
<dbReference type="CDD" id="cd08223">
    <property type="entry name" value="STKc_Nek4"/>
    <property type="match status" value="1"/>
</dbReference>
<feature type="compositionally biased region" description="Low complexity" evidence="11">
    <location>
        <begin position="420"/>
        <end position="429"/>
    </location>
</feature>
<keyword evidence="4" id="KW-0808">Transferase</keyword>
<dbReference type="PANTHER" id="PTHR44899:SF7">
    <property type="entry name" value="NIMA-RELATED KINASE"/>
    <property type="match status" value="1"/>
</dbReference>